<accession>A0A6G9Z038</accession>
<dbReference type="InterPro" id="IPR037401">
    <property type="entry name" value="SnoaL-like"/>
</dbReference>
<dbReference type="EMBL" id="CP046173">
    <property type="protein sequence ID" value="QIS18945.1"/>
    <property type="molecule type" value="Genomic_DNA"/>
</dbReference>
<feature type="domain" description="SnoaL-like" evidence="1">
    <location>
        <begin position="9"/>
        <end position="127"/>
    </location>
</feature>
<evidence type="ECO:0000259" key="1">
    <source>
        <dbReference type="Pfam" id="PF13577"/>
    </source>
</evidence>
<gene>
    <name evidence="2" type="ORF">F6W96_12185</name>
</gene>
<dbReference type="InterPro" id="IPR032710">
    <property type="entry name" value="NTF2-like_dom_sf"/>
</dbReference>
<reference evidence="2 3" key="1">
    <citation type="journal article" date="2019" name="ACS Chem. Biol.">
        <title>Identification and Mobilization of a Cryptic Antibiotic Biosynthesis Gene Locus from a Human-Pathogenic Nocardia Isolate.</title>
        <authorList>
            <person name="Herisse M."/>
            <person name="Ishida K."/>
            <person name="Porter J.L."/>
            <person name="Howden B."/>
            <person name="Hertweck C."/>
            <person name="Stinear T.P."/>
            <person name="Pidot S.J."/>
        </authorList>
    </citation>
    <scope>NUCLEOTIDE SEQUENCE [LARGE SCALE GENOMIC DNA]</scope>
    <source>
        <strain evidence="2 3">AUSMDU00012715</strain>
    </source>
</reference>
<evidence type="ECO:0000313" key="2">
    <source>
        <dbReference type="EMBL" id="QIS18945.1"/>
    </source>
</evidence>
<dbReference type="AlphaFoldDB" id="A0A6G9Z038"/>
<evidence type="ECO:0000313" key="3">
    <source>
        <dbReference type="Proteomes" id="UP000500953"/>
    </source>
</evidence>
<proteinExistence type="predicted"/>
<dbReference type="SUPFAM" id="SSF54427">
    <property type="entry name" value="NTF2-like"/>
    <property type="match status" value="1"/>
</dbReference>
<name>A0A6G9Z038_9NOCA</name>
<dbReference type="RefSeq" id="WP_167486258.1">
    <property type="nucleotide sequence ID" value="NZ_CP046173.1"/>
</dbReference>
<dbReference type="Gene3D" id="3.10.450.50">
    <property type="match status" value="1"/>
</dbReference>
<dbReference type="Pfam" id="PF13577">
    <property type="entry name" value="SnoaL_4"/>
    <property type="match status" value="1"/>
</dbReference>
<protein>
    <recommendedName>
        <fullName evidence="1">SnoaL-like domain-containing protein</fullName>
    </recommendedName>
</protein>
<organism evidence="2 3">
    <name type="scientific">Nocardia terpenica</name>
    <dbReference type="NCBI Taxonomy" id="455432"/>
    <lineage>
        <taxon>Bacteria</taxon>
        <taxon>Bacillati</taxon>
        <taxon>Actinomycetota</taxon>
        <taxon>Actinomycetes</taxon>
        <taxon>Mycobacteriales</taxon>
        <taxon>Nocardiaceae</taxon>
        <taxon>Nocardia</taxon>
    </lineage>
</organism>
<sequence length="142" mass="15658">MSLRPDRVQQLLDRSDLADLVSGITGCLDRKDFEGLHHFYTSDAVLRVADSECASVEAIVSAARKSHEMFWQTQHLVAGLTVSIAADHAEVVANVVAVLMPAAQGSDIHLMGSRYELAATRIESRWVAAEHVIVPLWDLRRP</sequence>
<dbReference type="Proteomes" id="UP000500953">
    <property type="component" value="Chromosome"/>
</dbReference>